<name>A0A1G7G026_9EURY</name>
<evidence type="ECO:0000313" key="2">
    <source>
        <dbReference type="EMBL" id="SDE81478.1"/>
    </source>
</evidence>
<feature type="region of interest" description="Disordered" evidence="1">
    <location>
        <begin position="1"/>
        <end position="38"/>
    </location>
</feature>
<dbReference type="Proteomes" id="UP000199076">
    <property type="component" value="Unassembled WGS sequence"/>
</dbReference>
<dbReference type="Pfam" id="PF25951">
    <property type="entry name" value="DUF7989"/>
    <property type="match status" value="1"/>
</dbReference>
<gene>
    <name evidence="2" type="ORF">SAMN05216218_101432</name>
</gene>
<proteinExistence type="predicted"/>
<organism evidence="2 3">
    <name type="scientific">Halorientalis regularis</name>
    <dbReference type="NCBI Taxonomy" id="660518"/>
    <lineage>
        <taxon>Archaea</taxon>
        <taxon>Methanobacteriati</taxon>
        <taxon>Methanobacteriota</taxon>
        <taxon>Stenosarchaea group</taxon>
        <taxon>Halobacteria</taxon>
        <taxon>Halobacteriales</taxon>
        <taxon>Haloarculaceae</taxon>
        <taxon>Halorientalis</taxon>
    </lineage>
</organism>
<evidence type="ECO:0000256" key="1">
    <source>
        <dbReference type="SAM" id="MobiDB-lite"/>
    </source>
</evidence>
<accession>A0A1G7G026</accession>
<dbReference type="InterPro" id="IPR058742">
    <property type="entry name" value="DUF7989"/>
</dbReference>
<reference evidence="3" key="1">
    <citation type="submission" date="2016-10" db="EMBL/GenBank/DDBJ databases">
        <authorList>
            <person name="Varghese N."/>
            <person name="Submissions S."/>
        </authorList>
    </citation>
    <scope>NUCLEOTIDE SEQUENCE [LARGE SCALE GENOMIC DNA]</scope>
    <source>
        <strain evidence="3">IBRC-M 10760</strain>
    </source>
</reference>
<dbReference type="AlphaFoldDB" id="A0A1G7G026"/>
<sequence length="38" mass="4258">MTEESDRQTMRDVDHTPPHGEGAERAFERGTEGRAETA</sequence>
<protein>
    <submittedName>
        <fullName evidence="2">Uncharacterized protein</fullName>
    </submittedName>
</protein>
<dbReference type="EMBL" id="FNBK01000001">
    <property type="protein sequence ID" value="SDE81478.1"/>
    <property type="molecule type" value="Genomic_DNA"/>
</dbReference>
<evidence type="ECO:0000313" key="3">
    <source>
        <dbReference type="Proteomes" id="UP000199076"/>
    </source>
</evidence>
<keyword evidence="3" id="KW-1185">Reference proteome</keyword>